<feature type="compositionally biased region" description="Basic residues" evidence="3">
    <location>
        <begin position="486"/>
        <end position="501"/>
    </location>
</feature>
<dbReference type="PANTHER" id="PTHR22691">
    <property type="entry name" value="YEAST SPT2-RELATED"/>
    <property type="match status" value="1"/>
</dbReference>
<keyword evidence="5" id="KW-1185">Reference proteome</keyword>
<sequence>MDWGCALLDEAQVSGHPLYLWVLPFPLLYPSKPRRTSVVSLAFPSHPCRSEDHILWPPLRLSSRLRFWRRSASNVFFCANRSLPHRHQALLIFRRTFEAYDDYQDEVEGDEEEEEEYEQEEEMRPTAEELKYLSYREQKKEQIRKKMQKEYGAAAPRSQDNKRKPPLESFGSFFGPSQPVIAQRVIQESKSLLENPHLAMKVINSQRNEKRSSSTAAASTNGVTERISKVKKELQTKVQKIKATRDYSFLLSDDVDVPVPAKDPAVKRVSVPQSVQQKSKQPMGNGHRQANGAREQQRRSVPMNGQPQLRAGPGKAISTSRGGPTAAPLDSRRQLGNYSGIGPGRPSTGSMKGLPAKIAAGHVEKKNPLPASKTILPATRKPLPSKMQSSIQRPQLEIRRAVQEPNRHPAHRRVVQDASRQLENRKAAHEPSRSKSISNQQSHSRPQMNKPPVRPTSSYPSAQQSRVIKRPAPQRSDDGYNDRYSKPVKRIVQRDVRPKKKHSEDEDAFAELRQMLGRPKYADYDDDDNSDMEANFDDILEEEKRSERIAKQEDEEELRLIEEEERRERMRRMAKKRKLSH</sequence>
<dbReference type="InterPro" id="IPR013256">
    <property type="entry name" value="Chromatin_SPT2"/>
</dbReference>
<dbReference type="GO" id="GO:0003677">
    <property type="term" value="F:DNA binding"/>
    <property type="evidence" value="ECO:0007669"/>
    <property type="project" value="TreeGrafter"/>
</dbReference>
<organism evidence="4 5">
    <name type="scientific">Linum tenue</name>
    <dbReference type="NCBI Taxonomy" id="586396"/>
    <lineage>
        <taxon>Eukaryota</taxon>
        <taxon>Viridiplantae</taxon>
        <taxon>Streptophyta</taxon>
        <taxon>Embryophyta</taxon>
        <taxon>Tracheophyta</taxon>
        <taxon>Spermatophyta</taxon>
        <taxon>Magnoliopsida</taxon>
        <taxon>eudicotyledons</taxon>
        <taxon>Gunneridae</taxon>
        <taxon>Pentapetalae</taxon>
        <taxon>rosids</taxon>
        <taxon>fabids</taxon>
        <taxon>Malpighiales</taxon>
        <taxon>Linaceae</taxon>
        <taxon>Linum</taxon>
    </lineage>
</organism>
<proteinExistence type="inferred from homology"/>
<evidence type="ECO:0000256" key="3">
    <source>
        <dbReference type="SAM" id="MobiDB-lite"/>
    </source>
</evidence>
<comment type="similarity">
    <text evidence="1">Belongs to the SPT2 family.</text>
</comment>
<keyword evidence="2" id="KW-0175">Coiled coil</keyword>
<feature type="region of interest" description="Disordered" evidence="3">
    <location>
        <begin position="204"/>
        <end position="226"/>
    </location>
</feature>
<accession>A0AAV0J713</accession>
<feature type="compositionally biased region" description="Low complexity" evidence="3">
    <location>
        <begin position="257"/>
        <end position="282"/>
    </location>
</feature>
<feature type="compositionally biased region" description="Polar residues" evidence="3">
    <location>
        <begin position="213"/>
        <end position="223"/>
    </location>
</feature>
<dbReference type="EMBL" id="CAMGYJ010000004">
    <property type="protein sequence ID" value="CAI0405407.1"/>
    <property type="molecule type" value="Genomic_DNA"/>
</dbReference>
<dbReference type="SMART" id="SM00784">
    <property type="entry name" value="SPT2"/>
    <property type="match status" value="1"/>
</dbReference>
<comment type="caution">
    <text evidence="4">The sequence shown here is derived from an EMBL/GenBank/DDBJ whole genome shotgun (WGS) entry which is preliminary data.</text>
</comment>
<feature type="region of interest" description="Disordered" evidence="3">
    <location>
        <begin position="104"/>
        <end position="125"/>
    </location>
</feature>
<feature type="compositionally biased region" description="Acidic residues" evidence="3">
    <location>
        <begin position="104"/>
        <end position="121"/>
    </location>
</feature>
<feature type="compositionally biased region" description="Polar residues" evidence="3">
    <location>
        <begin position="455"/>
        <end position="466"/>
    </location>
</feature>
<evidence type="ECO:0000256" key="2">
    <source>
        <dbReference type="ARBA" id="ARBA00023054"/>
    </source>
</evidence>
<evidence type="ECO:0008006" key="6">
    <source>
        <dbReference type="Google" id="ProtNLM"/>
    </source>
</evidence>
<evidence type="ECO:0000256" key="1">
    <source>
        <dbReference type="ARBA" id="ARBA00006461"/>
    </source>
</evidence>
<feature type="compositionally biased region" description="Basic residues" evidence="3">
    <location>
        <begin position="569"/>
        <end position="581"/>
    </location>
</feature>
<dbReference type="GO" id="GO:0006334">
    <property type="term" value="P:nucleosome assembly"/>
    <property type="evidence" value="ECO:0007669"/>
    <property type="project" value="TreeGrafter"/>
</dbReference>
<feature type="compositionally biased region" description="Basic and acidic residues" evidence="3">
    <location>
        <begin position="420"/>
        <end position="433"/>
    </location>
</feature>
<reference evidence="4" key="1">
    <citation type="submission" date="2022-08" db="EMBL/GenBank/DDBJ databases">
        <authorList>
            <person name="Gutierrez-Valencia J."/>
        </authorList>
    </citation>
    <scope>NUCLEOTIDE SEQUENCE</scope>
</reference>
<feature type="compositionally biased region" description="Basic and acidic residues" evidence="3">
    <location>
        <begin position="475"/>
        <end position="485"/>
    </location>
</feature>
<evidence type="ECO:0000313" key="4">
    <source>
        <dbReference type="EMBL" id="CAI0405407.1"/>
    </source>
</evidence>
<feature type="region of interest" description="Disordered" evidence="3">
    <location>
        <begin position="257"/>
        <end position="508"/>
    </location>
</feature>
<feature type="region of interest" description="Disordered" evidence="3">
    <location>
        <begin position="562"/>
        <end position="581"/>
    </location>
</feature>
<dbReference type="GO" id="GO:0042393">
    <property type="term" value="F:histone binding"/>
    <property type="evidence" value="ECO:0007669"/>
    <property type="project" value="TreeGrafter"/>
</dbReference>
<dbReference type="GO" id="GO:0006360">
    <property type="term" value="P:transcription by RNA polymerase I"/>
    <property type="evidence" value="ECO:0007669"/>
    <property type="project" value="TreeGrafter"/>
</dbReference>
<feature type="compositionally biased region" description="Polar residues" evidence="3">
    <location>
        <begin position="434"/>
        <end position="447"/>
    </location>
</feature>
<dbReference type="PANTHER" id="PTHR22691:SF8">
    <property type="entry name" value="PROTEIN SPT2 HOMOLOG"/>
    <property type="match status" value="1"/>
</dbReference>
<dbReference type="AlphaFoldDB" id="A0AAV0J713"/>
<dbReference type="Pfam" id="PF08243">
    <property type="entry name" value="SPT2"/>
    <property type="match status" value="1"/>
</dbReference>
<gene>
    <name evidence="4" type="ORF">LITE_LOCUS12861</name>
</gene>
<name>A0AAV0J713_9ROSI</name>
<evidence type="ECO:0000313" key="5">
    <source>
        <dbReference type="Proteomes" id="UP001154282"/>
    </source>
</evidence>
<protein>
    <recommendedName>
        <fullName evidence="6">Protein SPT2 homolog</fullName>
    </recommendedName>
</protein>
<feature type="region of interest" description="Disordered" evidence="3">
    <location>
        <begin position="143"/>
        <end position="172"/>
    </location>
</feature>
<dbReference type="Proteomes" id="UP001154282">
    <property type="component" value="Unassembled WGS sequence"/>
</dbReference>
<feature type="compositionally biased region" description="Basic and acidic residues" evidence="3">
    <location>
        <begin position="396"/>
        <end position="407"/>
    </location>
</feature>
<dbReference type="GO" id="GO:0005730">
    <property type="term" value="C:nucleolus"/>
    <property type="evidence" value="ECO:0007669"/>
    <property type="project" value="TreeGrafter"/>
</dbReference>